<evidence type="ECO:0000313" key="6">
    <source>
        <dbReference type="Proteomes" id="UP000478208"/>
    </source>
</evidence>
<protein>
    <submittedName>
        <fullName evidence="5">Peptidoglycan DD-metalloendopeptidase family protein</fullName>
    </submittedName>
</protein>
<evidence type="ECO:0000256" key="1">
    <source>
        <dbReference type="ARBA" id="ARBA00022729"/>
    </source>
</evidence>
<dbReference type="GO" id="GO:0004222">
    <property type="term" value="F:metalloendopeptidase activity"/>
    <property type="evidence" value="ECO:0007669"/>
    <property type="project" value="TreeGrafter"/>
</dbReference>
<evidence type="ECO:0000256" key="3">
    <source>
        <dbReference type="SAM" id="SignalP"/>
    </source>
</evidence>
<dbReference type="InterPro" id="IPR050570">
    <property type="entry name" value="Cell_wall_metabolism_enzyme"/>
</dbReference>
<feature type="coiled-coil region" evidence="2">
    <location>
        <begin position="87"/>
        <end position="128"/>
    </location>
</feature>
<dbReference type="InterPro" id="IPR011055">
    <property type="entry name" value="Dup_hybrid_motif"/>
</dbReference>
<keyword evidence="1 3" id="KW-0732">Signal</keyword>
<dbReference type="Gene3D" id="2.70.70.10">
    <property type="entry name" value="Glucose Permease (Domain IIA)"/>
    <property type="match status" value="1"/>
</dbReference>
<comment type="caution">
    <text evidence="5">The sequence shown here is derived from an EMBL/GenBank/DDBJ whole genome shotgun (WGS) entry which is preliminary data.</text>
</comment>
<dbReference type="Proteomes" id="UP000478208">
    <property type="component" value="Unassembled WGS sequence"/>
</dbReference>
<keyword evidence="2" id="KW-0175">Coiled coil</keyword>
<dbReference type="SUPFAM" id="SSF51261">
    <property type="entry name" value="Duplicated hybrid motif"/>
    <property type="match status" value="1"/>
</dbReference>
<sequence>MIHEKFYIKNSVKKLTCILFLLGFLMSTTAGFAQSDKQKKLEAQRQQVLKEMKQINALLFTKKKEQKSAITLIEDINYKVSVRKNLIRITNEQANLLTREINNNQNEIASLKTQLKELKDDYAAMVVKSYKSKSEQSKVMFLLSSSNFQQAYKRLQYIKQYSNYQKEQGEAIKTKTKELEQLNVELSKQKEDKQKLIEENRIAKRQLENELKERETLMASIKSEMGKFAAQIKKKKQEAARLDKEIDRLIKETIAASNKNSGKTTTKGKFVLTPEAKKLSANFESNRGKLGWPVARGVIKGKFGKRRSLTDNSITQNYKSIYIATDTNSEVKAVFNGVVAQIHVMKRGNPTILVRHGSYFSVYMNLSEVNVKKGDKVVTGQVIGKVFSNKSSGESLLGFRIYKNDQVLNPEPWLAKY</sequence>
<keyword evidence="6" id="KW-1185">Reference proteome</keyword>
<dbReference type="PANTHER" id="PTHR21666:SF289">
    <property type="entry name" value="L-ALA--D-GLU ENDOPEPTIDASE"/>
    <property type="match status" value="1"/>
</dbReference>
<dbReference type="EMBL" id="WOWS01000004">
    <property type="protein sequence ID" value="MUU79022.1"/>
    <property type="molecule type" value="Genomic_DNA"/>
</dbReference>
<organism evidence="5 6">
    <name type="scientific">Winogradskyella endarachnes</name>
    <dbReference type="NCBI Taxonomy" id="2681965"/>
    <lineage>
        <taxon>Bacteria</taxon>
        <taxon>Pseudomonadati</taxon>
        <taxon>Bacteroidota</taxon>
        <taxon>Flavobacteriia</taxon>
        <taxon>Flavobacteriales</taxon>
        <taxon>Flavobacteriaceae</taxon>
        <taxon>Winogradskyella</taxon>
    </lineage>
</organism>
<evidence type="ECO:0000256" key="2">
    <source>
        <dbReference type="SAM" id="Coils"/>
    </source>
</evidence>
<dbReference type="InterPro" id="IPR016047">
    <property type="entry name" value="M23ase_b-sheet_dom"/>
</dbReference>
<dbReference type="Gene3D" id="6.10.250.3150">
    <property type="match status" value="1"/>
</dbReference>
<name>A0A6L6UDN1_9FLAO</name>
<gene>
    <name evidence="5" type="ORF">GN138_11245</name>
</gene>
<reference evidence="5 6" key="1">
    <citation type="submission" date="2019-12" db="EMBL/GenBank/DDBJ databases">
        <authorList>
            <person name="Li J."/>
        </authorList>
    </citation>
    <scope>NUCLEOTIDE SEQUENCE [LARGE SCALE GENOMIC DNA]</scope>
    <source>
        <strain evidence="5 6">HL2-2</strain>
    </source>
</reference>
<proteinExistence type="predicted"/>
<evidence type="ECO:0000259" key="4">
    <source>
        <dbReference type="Pfam" id="PF01551"/>
    </source>
</evidence>
<dbReference type="CDD" id="cd12797">
    <property type="entry name" value="M23_peptidase"/>
    <property type="match status" value="1"/>
</dbReference>
<dbReference type="PANTHER" id="PTHR21666">
    <property type="entry name" value="PEPTIDASE-RELATED"/>
    <property type="match status" value="1"/>
</dbReference>
<dbReference type="RefSeq" id="WP_157364100.1">
    <property type="nucleotide sequence ID" value="NZ_WOWS01000004.1"/>
</dbReference>
<feature type="coiled-coil region" evidence="2">
    <location>
        <begin position="172"/>
        <end position="252"/>
    </location>
</feature>
<feature type="chain" id="PRO_5027047974" evidence="3">
    <location>
        <begin position="34"/>
        <end position="417"/>
    </location>
</feature>
<feature type="signal peptide" evidence="3">
    <location>
        <begin position="1"/>
        <end position="33"/>
    </location>
</feature>
<accession>A0A6L6UDN1</accession>
<dbReference type="AlphaFoldDB" id="A0A6L6UDN1"/>
<evidence type="ECO:0000313" key="5">
    <source>
        <dbReference type="EMBL" id="MUU79022.1"/>
    </source>
</evidence>
<dbReference type="Pfam" id="PF01551">
    <property type="entry name" value="Peptidase_M23"/>
    <property type="match status" value="1"/>
</dbReference>
<feature type="domain" description="M23ase beta-sheet core" evidence="4">
    <location>
        <begin position="318"/>
        <end position="410"/>
    </location>
</feature>